<evidence type="ECO:0000256" key="4">
    <source>
        <dbReference type="ARBA" id="ARBA00023157"/>
    </source>
</evidence>
<dbReference type="PRINTS" id="PR00421">
    <property type="entry name" value="THIOREDOXIN"/>
</dbReference>
<gene>
    <name evidence="11" type="ORF">HMPREF9451_00878</name>
</gene>
<evidence type="ECO:0000256" key="8">
    <source>
        <dbReference type="PIRSR" id="PIRSR000077-1"/>
    </source>
</evidence>
<dbReference type="PANTHER" id="PTHR45663">
    <property type="entry name" value="GEO12009P1"/>
    <property type="match status" value="1"/>
</dbReference>
<dbReference type="CDD" id="cd02947">
    <property type="entry name" value="TRX_family"/>
    <property type="match status" value="1"/>
</dbReference>
<comment type="caution">
    <text evidence="11">The sequence shown here is derived from an EMBL/GenBank/DDBJ whole genome shotgun (WGS) entry which is preliminary data.</text>
</comment>
<sequence length="102" mass="11041">MAHVINASEFESKVMQAQGPVMVDFFATWCGPCKMLAPVLDEVAAEVEGKAAVYKVDIDQSPELAQRFGIMSVPTILVFENGEVKRSTMGAQPKQNLLALLG</sequence>
<dbReference type="Pfam" id="PF00085">
    <property type="entry name" value="Thioredoxin"/>
    <property type="match status" value="1"/>
</dbReference>
<evidence type="ECO:0000313" key="12">
    <source>
        <dbReference type="Proteomes" id="UP000006069"/>
    </source>
</evidence>
<dbReference type="PATRIC" id="fig|742818.3.peg.930"/>
<dbReference type="FunFam" id="3.40.30.10:FF:000001">
    <property type="entry name" value="Thioredoxin"/>
    <property type="match status" value="1"/>
</dbReference>
<dbReference type="GO" id="GO:0015035">
    <property type="term" value="F:protein-disulfide reductase activity"/>
    <property type="evidence" value="ECO:0007669"/>
    <property type="project" value="UniProtKB-UniRule"/>
</dbReference>
<dbReference type="Gene3D" id="3.40.30.10">
    <property type="entry name" value="Glutaredoxin"/>
    <property type="match status" value="1"/>
</dbReference>
<dbReference type="FunCoup" id="K0YKN3">
    <property type="interactions" value="213"/>
</dbReference>
<feature type="disulfide bond" description="Redox-active" evidence="9">
    <location>
        <begin position="30"/>
        <end position="33"/>
    </location>
</feature>
<feature type="site" description="Contributes to redox potential value" evidence="8">
    <location>
        <position position="31"/>
    </location>
</feature>
<dbReference type="Proteomes" id="UP000006069">
    <property type="component" value="Unassembled WGS sequence"/>
</dbReference>
<protein>
    <recommendedName>
        <fullName evidence="6 7">Thioredoxin</fullName>
    </recommendedName>
</protein>
<evidence type="ECO:0000256" key="7">
    <source>
        <dbReference type="PIRNR" id="PIRNR000077"/>
    </source>
</evidence>
<comment type="similarity">
    <text evidence="1 7">Belongs to the thioredoxin family.</text>
</comment>
<evidence type="ECO:0000256" key="5">
    <source>
        <dbReference type="ARBA" id="ARBA00023284"/>
    </source>
</evidence>
<feature type="site" description="Contributes to redox potential value" evidence="8">
    <location>
        <position position="32"/>
    </location>
</feature>
<evidence type="ECO:0000313" key="11">
    <source>
        <dbReference type="EMBL" id="EJZ84162.1"/>
    </source>
</evidence>
<reference evidence="11 12" key="1">
    <citation type="submission" date="2012-08" db="EMBL/GenBank/DDBJ databases">
        <title>The Genome Sequence of Slackia piriformis YIT 12062.</title>
        <authorList>
            <consortium name="The Broad Institute Genome Sequencing Platform"/>
            <person name="Earl A."/>
            <person name="Ward D."/>
            <person name="Feldgarden M."/>
            <person name="Gevers D."/>
            <person name="Morotomi M."/>
            <person name="Walker B."/>
            <person name="Young S.K."/>
            <person name="Zeng Q."/>
            <person name="Gargeya S."/>
            <person name="Fitzgerald M."/>
            <person name="Haas B."/>
            <person name="Abouelleil A."/>
            <person name="Alvarado L."/>
            <person name="Arachchi H.M."/>
            <person name="Berlin A.M."/>
            <person name="Chapman S.B."/>
            <person name="Goldberg J."/>
            <person name="Griggs A."/>
            <person name="Gujja S."/>
            <person name="Hansen M."/>
            <person name="Howarth C."/>
            <person name="Imamovic A."/>
            <person name="Larimer J."/>
            <person name="McCowen C."/>
            <person name="Montmayeur A."/>
            <person name="Murphy C."/>
            <person name="Neiman D."/>
            <person name="Pearson M."/>
            <person name="Priest M."/>
            <person name="Roberts A."/>
            <person name="Saif S."/>
            <person name="Shea T."/>
            <person name="Sisk P."/>
            <person name="Sykes S."/>
            <person name="Wortman J."/>
            <person name="Nusbaum C."/>
            <person name="Birren B."/>
        </authorList>
    </citation>
    <scope>NUCLEOTIDE SEQUENCE [LARGE SCALE GENOMIC DNA]</scope>
    <source>
        <strain evidence="11 12">YIT 12062</strain>
    </source>
</reference>
<organism evidence="11 12">
    <name type="scientific">Slackia piriformis YIT 12062</name>
    <dbReference type="NCBI Taxonomy" id="742818"/>
    <lineage>
        <taxon>Bacteria</taxon>
        <taxon>Bacillati</taxon>
        <taxon>Actinomycetota</taxon>
        <taxon>Coriobacteriia</taxon>
        <taxon>Eggerthellales</taxon>
        <taxon>Eggerthellaceae</taxon>
        <taxon>Slackia</taxon>
    </lineage>
</organism>
<dbReference type="InterPro" id="IPR036249">
    <property type="entry name" value="Thioredoxin-like_sf"/>
</dbReference>
<keyword evidence="5 9" id="KW-0676">Redox-active center</keyword>
<dbReference type="SUPFAM" id="SSF52833">
    <property type="entry name" value="Thioredoxin-like"/>
    <property type="match status" value="1"/>
</dbReference>
<feature type="domain" description="Thioredoxin" evidence="10">
    <location>
        <begin position="1"/>
        <end position="102"/>
    </location>
</feature>
<dbReference type="AlphaFoldDB" id="K0YKN3"/>
<dbReference type="HOGENOM" id="CLU_090389_10_4_11"/>
<dbReference type="RefSeq" id="WP_009139092.1">
    <property type="nucleotide sequence ID" value="NZ_JH815198.1"/>
</dbReference>
<evidence type="ECO:0000256" key="9">
    <source>
        <dbReference type="PIRSR" id="PIRSR000077-4"/>
    </source>
</evidence>
<feature type="active site" description="Nucleophile" evidence="8">
    <location>
        <position position="33"/>
    </location>
</feature>
<evidence type="ECO:0000256" key="6">
    <source>
        <dbReference type="NCBIfam" id="TIGR01068"/>
    </source>
</evidence>
<dbReference type="OrthoDB" id="9790390at2"/>
<accession>K0YKN3</accession>
<dbReference type="PANTHER" id="PTHR45663:SF11">
    <property type="entry name" value="GEO12009P1"/>
    <property type="match status" value="1"/>
</dbReference>
<dbReference type="PROSITE" id="PS51352">
    <property type="entry name" value="THIOREDOXIN_2"/>
    <property type="match status" value="1"/>
</dbReference>
<dbReference type="PROSITE" id="PS00194">
    <property type="entry name" value="THIOREDOXIN_1"/>
    <property type="match status" value="1"/>
</dbReference>
<proteinExistence type="inferred from homology"/>
<keyword evidence="4 9" id="KW-1015">Disulfide bond</keyword>
<dbReference type="InterPro" id="IPR017937">
    <property type="entry name" value="Thioredoxin_CS"/>
</dbReference>
<dbReference type="InterPro" id="IPR013766">
    <property type="entry name" value="Thioredoxin_domain"/>
</dbReference>
<keyword evidence="3" id="KW-0249">Electron transport</keyword>
<evidence type="ECO:0000259" key="10">
    <source>
        <dbReference type="PROSITE" id="PS51352"/>
    </source>
</evidence>
<keyword evidence="2" id="KW-0813">Transport</keyword>
<evidence type="ECO:0000256" key="2">
    <source>
        <dbReference type="ARBA" id="ARBA00022448"/>
    </source>
</evidence>
<dbReference type="InterPro" id="IPR005746">
    <property type="entry name" value="Thioredoxin"/>
</dbReference>
<dbReference type="GO" id="GO:0045454">
    <property type="term" value="P:cell redox homeostasis"/>
    <property type="evidence" value="ECO:0007669"/>
    <property type="project" value="TreeGrafter"/>
</dbReference>
<evidence type="ECO:0000256" key="1">
    <source>
        <dbReference type="ARBA" id="ARBA00008987"/>
    </source>
</evidence>
<dbReference type="InParanoid" id="K0YKN3"/>
<dbReference type="eggNOG" id="COG3118">
    <property type="taxonomic scope" value="Bacteria"/>
</dbReference>
<name>K0YKN3_9ACTN</name>
<dbReference type="PIRSF" id="PIRSF000077">
    <property type="entry name" value="Thioredoxin"/>
    <property type="match status" value="1"/>
</dbReference>
<feature type="active site" description="Nucleophile" evidence="8">
    <location>
        <position position="30"/>
    </location>
</feature>
<dbReference type="NCBIfam" id="TIGR01068">
    <property type="entry name" value="thioredoxin"/>
    <property type="match status" value="1"/>
</dbReference>
<keyword evidence="12" id="KW-1185">Reference proteome</keyword>
<dbReference type="EMBL" id="ADMD01000006">
    <property type="protein sequence ID" value="EJZ84162.1"/>
    <property type="molecule type" value="Genomic_DNA"/>
</dbReference>
<evidence type="ECO:0000256" key="3">
    <source>
        <dbReference type="ARBA" id="ARBA00022982"/>
    </source>
</evidence>
<feature type="site" description="Deprotonates C-terminal active site Cys" evidence="8">
    <location>
        <position position="24"/>
    </location>
</feature>
<dbReference type="GO" id="GO:0005829">
    <property type="term" value="C:cytosol"/>
    <property type="evidence" value="ECO:0007669"/>
    <property type="project" value="TreeGrafter"/>
</dbReference>